<dbReference type="EMBL" id="JAOBTW010000017">
    <property type="protein sequence ID" value="MDZ7283240.1"/>
    <property type="molecule type" value="Genomic_DNA"/>
</dbReference>
<dbReference type="RefSeq" id="WP_322539938.1">
    <property type="nucleotide sequence ID" value="NZ_JAOBTW010000017.1"/>
</dbReference>
<dbReference type="Pfam" id="PF08856">
    <property type="entry name" value="DUF1826"/>
    <property type="match status" value="1"/>
</dbReference>
<evidence type="ECO:0000313" key="2">
    <source>
        <dbReference type="Proteomes" id="UP001292182"/>
    </source>
</evidence>
<evidence type="ECO:0000313" key="1">
    <source>
        <dbReference type="EMBL" id="MDZ7283240.1"/>
    </source>
</evidence>
<gene>
    <name evidence="1" type="ORF">N4G62_14530</name>
</gene>
<organism evidence="1 2">
    <name type="scientific">Sphingomonas sanguinis</name>
    <dbReference type="NCBI Taxonomy" id="33051"/>
    <lineage>
        <taxon>Bacteria</taxon>
        <taxon>Pseudomonadati</taxon>
        <taxon>Pseudomonadota</taxon>
        <taxon>Alphaproteobacteria</taxon>
        <taxon>Sphingomonadales</taxon>
        <taxon>Sphingomonadaceae</taxon>
        <taxon>Sphingomonas</taxon>
    </lineage>
</organism>
<proteinExistence type="predicted"/>
<comment type="caution">
    <text evidence="1">The sequence shown here is derived from an EMBL/GenBank/DDBJ whole genome shotgun (WGS) entry which is preliminary data.</text>
</comment>
<protein>
    <submittedName>
        <fullName evidence="1">DUF1826 domain-containing protein</fullName>
    </submittedName>
</protein>
<dbReference type="InterPro" id="IPR014955">
    <property type="entry name" value="DUF1826"/>
</dbReference>
<dbReference type="Proteomes" id="UP001292182">
    <property type="component" value="Unassembled WGS sequence"/>
</dbReference>
<accession>A0ABU5LU60</accession>
<keyword evidence="2" id="KW-1185">Reference proteome</keyword>
<name>A0ABU5LU60_9SPHN</name>
<sequence length="196" mass="21180">MSLAMLDDIVAFGHDRASLDAIARPDAALAIWWRSLPDTLRAALASLDLNTVDYVSLDLTADDAIHGVLVDAGFANPVAMPLAKDIELLVQRHAALSGEDRLRLRLEVVETDACRRFHADFVTLQLLCTYVGPGTQWCRIDAADAICEVPTGAVGVFKGRLLLDPPTILHRSPPISATGERRLVLTIDPLAGRPIA</sequence>
<reference evidence="2" key="1">
    <citation type="submission" date="2023-07" db="EMBL/GenBank/DDBJ databases">
        <title>Whole genome sequence analysis of rice epiphytic Sphingomonas sanguinis OsEp_Plm_15B2.</title>
        <authorList>
            <person name="Sahu K.P."/>
            <person name="Asharani P."/>
            <person name="Reddy B."/>
            <person name="Kumar A."/>
        </authorList>
    </citation>
    <scope>NUCLEOTIDE SEQUENCE [LARGE SCALE GENOMIC DNA]</scope>
    <source>
        <strain evidence="2">OsEp_Plm_15B2</strain>
    </source>
</reference>